<dbReference type="SUPFAM" id="SSF51735">
    <property type="entry name" value="NAD(P)-binding Rossmann-fold domains"/>
    <property type="match status" value="1"/>
</dbReference>
<evidence type="ECO:0000313" key="3">
    <source>
        <dbReference type="Proteomes" id="UP001162834"/>
    </source>
</evidence>
<dbReference type="InterPro" id="IPR002347">
    <property type="entry name" value="SDR_fam"/>
</dbReference>
<dbReference type="InterPro" id="IPR050259">
    <property type="entry name" value="SDR"/>
</dbReference>
<gene>
    <name evidence="2" type="primary">fabG_5</name>
    <name evidence="2" type="ORF">DSM104329_00385</name>
</gene>
<reference evidence="2" key="1">
    <citation type="journal article" date="2022" name="Int. J. Syst. Evol. Microbiol.">
        <title>Pseudomonas aegrilactucae sp. nov. and Pseudomonas morbosilactucae sp. nov., pathogens causing bacterial rot of lettuce in Japan.</title>
        <authorList>
            <person name="Sawada H."/>
            <person name="Fujikawa T."/>
            <person name="Satou M."/>
        </authorList>
    </citation>
    <scope>NUCLEOTIDE SEQUENCE</scope>
    <source>
        <strain evidence="2">0166_1</strain>
    </source>
</reference>
<dbReference type="GO" id="GO:0004316">
    <property type="term" value="F:3-oxoacyl-[acyl-carrier-protein] reductase (NADPH) activity"/>
    <property type="evidence" value="ECO:0007669"/>
    <property type="project" value="UniProtKB-EC"/>
</dbReference>
<dbReference type="PANTHER" id="PTHR42879:SF6">
    <property type="entry name" value="NADPH-DEPENDENT REDUCTASE BACG"/>
    <property type="match status" value="1"/>
</dbReference>
<keyword evidence="3" id="KW-1185">Reference proteome</keyword>
<dbReference type="EC" id="1.1.1.100" evidence="2"/>
<evidence type="ECO:0000313" key="2">
    <source>
        <dbReference type="EMBL" id="UGS34016.1"/>
    </source>
</evidence>
<dbReference type="KEGG" id="sbae:DSM104329_00385"/>
<dbReference type="InterPro" id="IPR036291">
    <property type="entry name" value="NAD(P)-bd_dom_sf"/>
</dbReference>
<organism evidence="2 3">
    <name type="scientific">Capillimicrobium parvum</name>
    <dbReference type="NCBI Taxonomy" id="2884022"/>
    <lineage>
        <taxon>Bacteria</taxon>
        <taxon>Bacillati</taxon>
        <taxon>Actinomycetota</taxon>
        <taxon>Thermoleophilia</taxon>
        <taxon>Solirubrobacterales</taxon>
        <taxon>Capillimicrobiaceae</taxon>
        <taxon>Capillimicrobium</taxon>
    </lineage>
</organism>
<keyword evidence="2" id="KW-0560">Oxidoreductase</keyword>
<accession>A0A9E6XT22</accession>
<sequence>MELGIGGRIALVTGGSQGIGRAIAAELAAEGARVAVTSRSEDRARAVAEELGGRGFAYDSGEDGAGARLADAAAAAFGAPVEILVTNTGGPPSGADPLGFAREQWERAYRELVLGPIDLIERVVPAMRERGWGRIVNVSSNSVREPIGNLMLSNVHRSAALSAFKTLARDLAGDGITFNTLLTGRIATERLAELYGSLDQAEEAARGDVPAGRLGTVEEMSAVATFLCSQRASFVTGEAIRVDGAMTRAV</sequence>
<dbReference type="Proteomes" id="UP001162834">
    <property type="component" value="Chromosome"/>
</dbReference>
<dbReference type="Gene3D" id="3.40.50.720">
    <property type="entry name" value="NAD(P)-binding Rossmann-like Domain"/>
    <property type="match status" value="1"/>
</dbReference>
<evidence type="ECO:0000256" key="1">
    <source>
        <dbReference type="ARBA" id="ARBA00006484"/>
    </source>
</evidence>
<comment type="similarity">
    <text evidence="1">Belongs to the short-chain dehydrogenases/reductases (SDR) family.</text>
</comment>
<dbReference type="RefSeq" id="WP_259313706.1">
    <property type="nucleotide sequence ID" value="NZ_CP087164.1"/>
</dbReference>
<proteinExistence type="inferred from homology"/>
<dbReference type="PRINTS" id="PR00081">
    <property type="entry name" value="GDHRDH"/>
</dbReference>
<protein>
    <submittedName>
        <fullName evidence="2">3-oxoacyl-[acyl-carrier-protein] reductase FabG</fullName>
        <ecNumber evidence="2">1.1.1.100</ecNumber>
    </submittedName>
</protein>
<dbReference type="EMBL" id="CP087164">
    <property type="protein sequence ID" value="UGS34016.1"/>
    <property type="molecule type" value="Genomic_DNA"/>
</dbReference>
<dbReference type="Pfam" id="PF13561">
    <property type="entry name" value="adh_short_C2"/>
    <property type="match status" value="1"/>
</dbReference>
<name>A0A9E6XT22_9ACTN</name>
<dbReference type="AlphaFoldDB" id="A0A9E6XT22"/>
<dbReference type="PANTHER" id="PTHR42879">
    <property type="entry name" value="3-OXOACYL-(ACYL-CARRIER-PROTEIN) REDUCTASE"/>
    <property type="match status" value="1"/>
</dbReference>